<dbReference type="InterPro" id="IPR043502">
    <property type="entry name" value="DNA/RNA_pol_sf"/>
</dbReference>
<dbReference type="Pfam" id="PF00078">
    <property type="entry name" value="RVT_1"/>
    <property type="match status" value="1"/>
</dbReference>
<evidence type="ECO:0000259" key="16">
    <source>
        <dbReference type="PROSITE" id="PS51296"/>
    </source>
</evidence>
<name>A0AAW1SDJ4_9CHLO</name>
<evidence type="ECO:0000256" key="1">
    <source>
        <dbReference type="ARBA" id="ARBA00004229"/>
    </source>
</evidence>
<evidence type="ECO:0000256" key="11">
    <source>
        <dbReference type="ARBA" id="ARBA00023004"/>
    </source>
</evidence>
<dbReference type="Pfam" id="PF00355">
    <property type="entry name" value="Rieske"/>
    <property type="match status" value="1"/>
</dbReference>
<evidence type="ECO:0000256" key="12">
    <source>
        <dbReference type="ARBA" id="ARBA00023014"/>
    </source>
</evidence>
<dbReference type="InterPro" id="IPR000477">
    <property type="entry name" value="RT_dom"/>
</dbReference>
<comment type="caution">
    <text evidence="17">The sequence shown here is derived from an EMBL/GenBank/DDBJ whole genome shotgun (WGS) entry which is preliminary data.</text>
</comment>
<keyword evidence="8" id="KW-0809">Transit peptide</keyword>
<dbReference type="GO" id="GO:0009507">
    <property type="term" value="C:chloroplast"/>
    <property type="evidence" value="ECO:0007669"/>
    <property type="project" value="UniProtKB-SubCell"/>
</dbReference>
<keyword evidence="18" id="KW-1185">Reference proteome</keyword>
<dbReference type="PROSITE" id="PS51296">
    <property type="entry name" value="RIESKE"/>
    <property type="match status" value="1"/>
</dbReference>
<evidence type="ECO:0000256" key="6">
    <source>
        <dbReference type="ARBA" id="ARBA00022714"/>
    </source>
</evidence>
<evidence type="ECO:0000256" key="7">
    <source>
        <dbReference type="ARBA" id="ARBA00022723"/>
    </source>
</evidence>
<evidence type="ECO:0000256" key="14">
    <source>
        <dbReference type="SAM" id="Phobius"/>
    </source>
</evidence>
<evidence type="ECO:0000256" key="5">
    <source>
        <dbReference type="ARBA" id="ARBA00022692"/>
    </source>
</evidence>
<evidence type="ECO:0000313" key="18">
    <source>
        <dbReference type="Proteomes" id="UP001445335"/>
    </source>
</evidence>
<dbReference type="Pfam" id="PF08417">
    <property type="entry name" value="PaO"/>
    <property type="match status" value="1"/>
</dbReference>
<dbReference type="CDD" id="cd01650">
    <property type="entry name" value="RT_nLTR_like"/>
    <property type="match status" value="1"/>
</dbReference>
<evidence type="ECO:0000256" key="2">
    <source>
        <dbReference type="ARBA" id="ARBA00004370"/>
    </source>
</evidence>
<dbReference type="Gene3D" id="2.102.10.10">
    <property type="entry name" value="Rieske [2Fe-2S] iron-sulphur domain"/>
    <property type="match status" value="1"/>
</dbReference>
<keyword evidence="12" id="KW-0411">Iron-sulfur</keyword>
<evidence type="ECO:0000256" key="10">
    <source>
        <dbReference type="ARBA" id="ARBA00023002"/>
    </source>
</evidence>
<feature type="transmembrane region" description="Helical" evidence="14">
    <location>
        <begin position="828"/>
        <end position="847"/>
    </location>
</feature>
<feature type="domain" description="Reverse transcriptase" evidence="15">
    <location>
        <begin position="29"/>
        <end position="307"/>
    </location>
</feature>
<dbReference type="InterPro" id="IPR050584">
    <property type="entry name" value="Cholesterol_7-desaturase"/>
</dbReference>
<evidence type="ECO:0000256" key="3">
    <source>
        <dbReference type="ARBA" id="ARBA00022528"/>
    </source>
</evidence>
<dbReference type="AlphaFoldDB" id="A0AAW1SDJ4"/>
<keyword evidence="7" id="KW-0479">Metal-binding</keyword>
<proteinExistence type="predicted"/>
<evidence type="ECO:0000256" key="8">
    <source>
        <dbReference type="ARBA" id="ARBA00022946"/>
    </source>
</evidence>
<feature type="transmembrane region" description="Helical" evidence="14">
    <location>
        <begin position="859"/>
        <end position="879"/>
    </location>
</feature>
<dbReference type="GO" id="GO:0046872">
    <property type="term" value="F:metal ion binding"/>
    <property type="evidence" value="ECO:0007669"/>
    <property type="project" value="UniProtKB-KW"/>
</dbReference>
<protein>
    <recommendedName>
        <fullName evidence="19">Pheophorbide a oxygenase</fullName>
    </recommendedName>
</protein>
<dbReference type="PANTHER" id="PTHR21266">
    <property type="entry name" value="IRON-SULFUR DOMAIN CONTAINING PROTEIN"/>
    <property type="match status" value="1"/>
</dbReference>
<keyword evidence="9 14" id="KW-1133">Transmembrane helix</keyword>
<dbReference type="SUPFAM" id="SSF56672">
    <property type="entry name" value="DNA/RNA polymerases"/>
    <property type="match status" value="1"/>
</dbReference>
<feature type="domain" description="Rieske" evidence="16">
    <location>
        <begin position="417"/>
        <end position="530"/>
    </location>
</feature>
<keyword evidence="3" id="KW-0150">Chloroplast</keyword>
<reference evidence="17 18" key="1">
    <citation type="journal article" date="2024" name="Nat. Commun.">
        <title>Phylogenomics reveals the evolutionary origins of lichenization in chlorophyte algae.</title>
        <authorList>
            <person name="Puginier C."/>
            <person name="Libourel C."/>
            <person name="Otte J."/>
            <person name="Skaloud P."/>
            <person name="Haon M."/>
            <person name="Grisel S."/>
            <person name="Petersen M."/>
            <person name="Berrin J.G."/>
            <person name="Delaux P.M."/>
            <person name="Dal Grande F."/>
            <person name="Keller J."/>
        </authorList>
    </citation>
    <scope>NUCLEOTIDE SEQUENCE [LARGE SCALE GENOMIC DNA]</scope>
    <source>
        <strain evidence="17 18">SAG 245.80</strain>
    </source>
</reference>
<keyword evidence="10" id="KW-0560">Oxidoreductase</keyword>
<keyword evidence="6" id="KW-0001">2Fe-2S</keyword>
<evidence type="ECO:0008006" key="19">
    <source>
        <dbReference type="Google" id="ProtNLM"/>
    </source>
</evidence>
<evidence type="ECO:0000256" key="4">
    <source>
        <dbReference type="ARBA" id="ARBA00022640"/>
    </source>
</evidence>
<gene>
    <name evidence="17" type="ORF">WJX81_004916</name>
</gene>
<evidence type="ECO:0000259" key="15">
    <source>
        <dbReference type="PROSITE" id="PS50878"/>
    </source>
</evidence>
<dbReference type="InterPro" id="IPR013626">
    <property type="entry name" value="PaO"/>
</dbReference>
<dbReference type="InterPro" id="IPR036922">
    <property type="entry name" value="Rieske_2Fe-2S_sf"/>
</dbReference>
<dbReference type="GO" id="GO:0016020">
    <property type="term" value="C:membrane"/>
    <property type="evidence" value="ECO:0007669"/>
    <property type="project" value="UniProtKB-SubCell"/>
</dbReference>
<dbReference type="Gene3D" id="3.90.380.10">
    <property type="entry name" value="Naphthalene 1,2-dioxygenase Alpha Subunit, Chain A, domain 1"/>
    <property type="match status" value="1"/>
</dbReference>
<keyword evidence="13 14" id="KW-0472">Membrane</keyword>
<evidence type="ECO:0000256" key="13">
    <source>
        <dbReference type="ARBA" id="ARBA00023136"/>
    </source>
</evidence>
<evidence type="ECO:0000256" key="9">
    <source>
        <dbReference type="ARBA" id="ARBA00022989"/>
    </source>
</evidence>
<accession>A0AAW1SDJ4</accession>
<dbReference type="GO" id="GO:0010277">
    <property type="term" value="F:chlorophyllide a oxygenase activity"/>
    <property type="evidence" value="ECO:0007669"/>
    <property type="project" value="InterPro"/>
</dbReference>
<dbReference type="SUPFAM" id="SSF55961">
    <property type="entry name" value="Bet v1-like"/>
    <property type="match status" value="1"/>
</dbReference>
<keyword evidence="11" id="KW-0408">Iron</keyword>
<dbReference type="Proteomes" id="UP001445335">
    <property type="component" value="Unassembled WGS sequence"/>
</dbReference>
<keyword evidence="4" id="KW-0934">Plastid</keyword>
<organism evidence="17 18">
    <name type="scientific">Elliptochloris bilobata</name>
    <dbReference type="NCBI Taxonomy" id="381761"/>
    <lineage>
        <taxon>Eukaryota</taxon>
        <taxon>Viridiplantae</taxon>
        <taxon>Chlorophyta</taxon>
        <taxon>core chlorophytes</taxon>
        <taxon>Trebouxiophyceae</taxon>
        <taxon>Trebouxiophyceae incertae sedis</taxon>
        <taxon>Elliptochloris clade</taxon>
        <taxon>Elliptochloris</taxon>
    </lineage>
</organism>
<dbReference type="EMBL" id="JALJOU010000005">
    <property type="protein sequence ID" value="KAK9843752.1"/>
    <property type="molecule type" value="Genomic_DNA"/>
</dbReference>
<comment type="subcellular location">
    <subcellularLocation>
        <location evidence="2">Membrane</location>
    </subcellularLocation>
    <subcellularLocation>
        <location evidence="1">Plastid</location>
        <location evidence="1">Chloroplast</location>
    </subcellularLocation>
</comment>
<dbReference type="PANTHER" id="PTHR21266:SF32">
    <property type="entry name" value="CHOLESTEROL 7-DESATURASE NVD"/>
    <property type="match status" value="1"/>
</dbReference>
<dbReference type="InterPro" id="IPR017941">
    <property type="entry name" value="Rieske_2Fe-2S"/>
</dbReference>
<sequence>MRYAYGKPSSPDTPAPHRLQPTLAELYNSWFQAGAVPDAANVSLVTPIYKRGDAAEPSNYRPTAVGEPVTRLYAALLNVRLVAYTERAGLRAPSQAGFRPRLSTQHQLFCLQHLVDRATHLRQPLFCCFLDLKGAYDRVPRALLWQALQRLGVHGRMLGALQSLYSNAEYAINVGDRRGVGVRSTRGVKQGCPLSPTLFGLLLDGLHWALLAGAPGAGPQLACGRSVPDLGYADDFCLLATSPAHLQRLLDVAHGFLTSVGMELSVNKTCVMAFGVAAAAAAEGVAWSCGGVRLEREEQYKYLGVTFSAAAGIAAAFPALRGRLYASWERLRRHFGTLHDGLSRHALPAATVLQAREQRAGRFVALAKDVACEAATSVLQDTLGELESSEAASLSGQTHERDDEHAPHHGFNWLKQWYPLAVVADLDPARPHGVQLLGRRLVLWRSGDGVWRATEDCCPHRLAPLSEGRIEPSDGTLMCSYHGWRFAGDGTCVGIPQAADARAEAAALASPRSCAVTYPTQVRKDGLLWVWVEGGLEAILQQIWWPDAVQNNGLLWVWAEGGPAAAAEAAATPAVAPEELDDPGQSLYLSPWFMRDVPYGADTLVENVLDPSHVPFSHHGTIGGSDRSNPSLYKMAPVDYDPVNGFQVSSEAVSGRAARVRGRSHNALLWQPPTLARYRFGDRGLQMITHCVPTAPGRARLFFAMVTPAATASPLVRRLLPLLPRWAGHFGQHAVLDGDNVFLHVQDCELRRLGGQWQRHYYLPTSMDAAVTAARRWFSGAPVPWPPGAEAAAASAPALSRRELLDRFDSHTVHCASCSRAFKASTTAQWAAAALACACLLAASALFGAGRRLPAPDLALALVGAALSVAGAFAARWLVQRFVFVDYVHAEHN</sequence>
<dbReference type="SUPFAM" id="SSF50022">
    <property type="entry name" value="ISP domain"/>
    <property type="match status" value="1"/>
</dbReference>
<keyword evidence="5 14" id="KW-0812">Transmembrane</keyword>
<evidence type="ECO:0000313" key="17">
    <source>
        <dbReference type="EMBL" id="KAK9843752.1"/>
    </source>
</evidence>
<dbReference type="PROSITE" id="PS50878">
    <property type="entry name" value="RT_POL"/>
    <property type="match status" value="1"/>
</dbReference>
<dbReference type="GO" id="GO:0051537">
    <property type="term" value="F:2 iron, 2 sulfur cluster binding"/>
    <property type="evidence" value="ECO:0007669"/>
    <property type="project" value="UniProtKB-KW"/>
</dbReference>